<evidence type="ECO:0000259" key="1">
    <source>
        <dbReference type="Pfam" id="PF13391"/>
    </source>
</evidence>
<name>A0A4S3JGD0_9EURO</name>
<dbReference type="InterPro" id="IPR003615">
    <property type="entry name" value="HNH_nuc"/>
</dbReference>
<evidence type="ECO:0000313" key="2">
    <source>
        <dbReference type="EMBL" id="THC94215.1"/>
    </source>
</evidence>
<comment type="caution">
    <text evidence="2">The sequence shown here is derived from an EMBL/GenBank/DDBJ whole genome shotgun (WGS) entry which is preliminary data.</text>
</comment>
<dbReference type="Pfam" id="PF13391">
    <property type="entry name" value="HNH_2"/>
    <property type="match status" value="1"/>
</dbReference>
<dbReference type="VEuPathDB" id="FungiDB:EYZ11_006314"/>
<evidence type="ECO:0000313" key="3">
    <source>
        <dbReference type="Proteomes" id="UP000308092"/>
    </source>
</evidence>
<dbReference type="AlphaFoldDB" id="A0A4S3JGD0"/>
<sequence length="293" mass="33248">MANPLQLRRHRSSLEGVIIPLSQPLKLKERDLAIQIFDEIILHFESSQETKGGYKPVTLISLMKNEVSEKDEFLSLFFAFIQQDLLDESRGIGLEHILSHLAGFCSWSAEGKDALDGSLVAFAKYLVDNFFLPLKAFAVKTPQPTPALSHSKTPETAIGTPQRVSNLRRDCLRRDRHRCVVTRKFDAQEAQNRYKKDGRNVKDDDGKSLLPESENMAYLEVAHIMPHSLMSLTSEEGEWRLADSKQIAHRILKMFNPSAIHLINGVEIDRPINALTLTHDLYRTTFTSTSRHS</sequence>
<protein>
    <recommendedName>
        <fullName evidence="1">HNH nuclease domain-containing protein</fullName>
    </recommendedName>
</protein>
<organism evidence="2 3">
    <name type="scientific">Aspergillus tanneri</name>
    <dbReference type="NCBI Taxonomy" id="1220188"/>
    <lineage>
        <taxon>Eukaryota</taxon>
        <taxon>Fungi</taxon>
        <taxon>Dikarya</taxon>
        <taxon>Ascomycota</taxon>
        <taxon>Pezizomycotina</taxon>
        <taxon>Eurotiomycetes</taxon>
        <taxon>Eurotiomycetidae</taxon>
        <taxon>Eurotiales</taxon>
        <taxon>Aspergillaceae</taxon>
        <taxon>Aspergillus</taxon>
        <taxon>Aspergillus subgen. Circumdati</taxon>
    </lineage>
</organism>
<proteinExistence type="predicted"/>
<dbReference type="EMBL" id="SOSA01000220">
    <property type="protein sequence ID" value="THC94215.1"/>
    <property type="molecule type" value="Genomic_DNA"/>
</dbReference>
<reference evidence="2 3" key="1">
    <citation type="submission" date="2019-03" db="EMBL/GenBank/DDBJ databases">
        <title>The genome sequence of a newly discovered highly antifungal drug resistant Aspergillus species, Aspergillus tanneri NIH 1004.</title>
        <authorList>
            <person name="Mounaud S."/>
            <person name="Singh I."/>
            <person name="Joardar V."/>
            <person name="Pakala S."/>
            <person name="Pakala S."/>
            <person name="Venepally P."/>
            <person name="Hoover J."/>
            <person name="Nierman W."/>
            <person name="Chung J."/>
            <person name="Losada L."/>
        </authorList>
    </citation>
    <scope>NUCLEOTIDE SEQUENCE [LARGE SCALE GENOMIC DNA]</scope>
    <source>
        <strain evidence="2 3">NIH1004</strain>
    </source>
</reference>
<feature type="domain" description="HNH nuclease" evidence="1">
    <location>
        <begin position="179"/>
        <end position="281"/>
    </location>
</feature>
<keyword evidence="3" id="KW-1185">Reference proteome</keyword>
<accession>A0A4S3JGD0</accession>
<dbReference type="Proteomes" id="UP000308092">
    <property type="component" value="Unassembled WGS sequence"/>
</dbReference>
<gene>
    <name evidence="2" type="ORF">EYZ11_006314</name>
</gene>
<dbReference type="STRING" id="1220188.A0A4S3JGD0"/>